<feature type="non-terminal residue" evidence="1">
    <location>
        <position position="55"/>
    </location>
</feature>
<evidence type="ECO:0008006" key="2">
    <source>
        <dbReference type="Google" id="ProtNLM"/>
    </source>
</evidence>
<reference evidence="1" key="1">
    <citation type="journal article" date="2014" name="Front. Microbiol.">
        <title>High frequency of phylogenetically diverse reductive dehalogenase-homologous genes in deep subseafloor sedimentary metagenomes.</title>
        <authorList>
            <person name="Kawai M."/>
            <person name="Futagami T."/>
            <person name="Toyoda A."/>
            <person name="Takaki Y."/>
            <person name="Nishi S."/>
            <person name="Hori S."/>
            <person name="Arai W."/>
            <person name="Tsubouchi T."/>
            <person name="Morono Y."/>
            <person name="Uchiyama I."/>
            <person name="Ito T."/>
            <person name="Fujiyama A."/>
            <person name="Inagaki F."/>
            <person name="Takami H."/>
        </authorList>
    </citation>
    <scope>NUCLEOTIDE SEQUENCE</scope>
    <source>
        <strain evidence="1">Expedition CK06-06</strain>
    </source>
</reference>
<evidence type="ECO:0000313" key="1">
    <source>
        <dbReference type="EMBL" id="GAG74549.1"/>
    </source>
</evidence>
<sequence>MLKDKKIPELLVPANNLNILKYAVNYGADAVYVGGKEFNLRSIRGNFSIEELEEG</sequence>
<protein>
    <recommendedName>
        <fullName evidence="2">Peptidase U32 collagenase domain-containing protein</fullName>
    </recommendedName>
</protein>
<gene>
    <name evidence="1" type="ORF">S01H4_03143</name>
</gene>
<proteinExistence type="predicted"/>
<dbReference type="InterPro" id="IPR051454">
    <property type="entry name" value="RNA/ubiquinone_mod_enzymes"/>
</dbReference>
<name>X0ZYC2_9ZZZZ</name>
<dbReference type="PANTHER" id="PTHR30217:SF6">
    <property type="entry name" value="TRNA HYDROXYLATION PROTEIN P"/>
    <property type="match status" value="1"/>
</dbReference>
<accession>X0ZYC2</accession>
<dbReference type="AlphaFoldDB" id="X0ZYC2"/>
<comment type="caution">
    <text evidence="1">The sequence shown here is derived from an EMBL/GenBank/DDBJ whole genome shotgun (WGS) entry which is preliminary data.</text>
</comment>
<organism evidence="1">
    <name type="scientific">marine sediment metagenome</name>
    <dbReference type="NCBI Taxonomy" id="412755"/>
    <lineage>
        <taxon>unclassified sequences</taxon>
        <taxon>metagenomes</taxon>
        <taxon>ecological metagenomes</taxon>
    </lineage>
</organism>
<dbReference type="PANTHER" id="PTHR30217">
    <property type="entry name" value="PEPTIDASE U32 FAMILY"/>
    <property type="match status" value="1"/>
</dbReference>
<dbReference type="EMBL" id="BART01000745">
    <property type="protein sequence ID" value="GAG74549.1"/>
    <property type="molecule type" value="Genomic_DNA"/>
</dbReference>